<evidence type="ECO:0000256" key="5">
    <source>
        <dbReference type="ARBA" id="ARBA00022989"/>
    </source>
</evidence>
<comment type="similarity">
    <text evidence="7">Belongs to the major facilitator superfamily. Proton-dependent oligopeptide transporter (POT/PTR) (TC 2.A.17) family.</text>
</comment>
<dbReference type="PROSITE" id="PS01023">
    <property type="entry name" value="PTR2_2"/>
    <property type="match status" value="1"/>
</dbReference>
<dbReference type="InterPro" id="IPR050171">
    <property type="entry name" value="MFS_Transporters"/>
</dbReference>
<organism evidence="8 9">
    <name type="scientific">Corynebacterium liangguodongii</name>
    <dbReference type="NCBI Taxonomy" id="2079535"/>
    <lineage>
        <taxon>Bacteria</taxon>
        <taxon>Bacillati</taxon>
        <taxon>Actinomycetota</taxon>
        <taxon>Actinomycetes</taxon>
        <taxon>Mycobacteriales</taxon>
        <taxon>Corynebacteriaceae</taxon>
        <taxon>Corynebacterium</taxon>
    </lineage>
</organism>
<dbReference type="InterPro" id="IPR036259">
    <property type="entry name" value="MFS_trans_sf"/>
</dbReference>
<dbReference type="PANTHER" id="PTHR23517:SF15">
    <property type="entry name" value="PROTON-DEPENDENT OLIGOPEPTIDE FAMILY TRANSPORT PROTEIN"/>
    <property type="match status" value="1"/>
</dbReference>
<evidence type="ECO:0000313" key="9">
    <source>
        <dbReference type="Proteomes" id="UP000244754"/>
    </source>
</evidence>
<gene>
    <name evidence="8" type="ORF">C3E79_05075</name>
</gene>
<keyword evidence="5" id="KW-1133">Transmembrane helix</keyword>
<name>A0A2S0WDS2_9CORY</name>
<dbReference type="Pfam" id="PF00854">
    <property type="entry name" value="PTR2"/>
    <property type="match status" value="1"/>
</dbReference>
<dbReference type="GO" id="GO:1904680">
    <property type="term" value="F:peptide transmembrane transporter activity"/>
    <property type="evidence" value="ECO:0007669"/>
    <property type="project" value="InterPro"/>
</dbReference>
<evidence type="ECO:0000256" key="1">
    <source>
        <dbReference type="ARBA" id="ARBA00004651"/>
    </source>
</evidence>
<dbReference type="InterPro" id="IPR018456">
    <property type="entry name" value="PTR2_symporter_CS"/>
</dbReference>
<dbReference type="EMBL" id="CP026948">
    <property type="protein sequence ID" value="AWB83927.1"/>
    <property type="molecule type" value="Genomic_DNA"/>
</dbReference>
<protein>
    <submittedName>
        <fullName evidence="8">MFS transporter</fullName>
    </submittedName>
</protein>
<dbReference type="Proteomes" id="UP000244754">
    <property type="component" value="Chromosome"/>
</dbReference>
<reference evidence="9" key="1">
    <citation type="submission" date="2018-01" db="EMBL/GenBank/DDBJ databases">
        <authorList>
            <person name="Li J."/>
        </authorList>
    </citation>
    <scope>NUCLEOTIDE SEQUENCE [LARGE SCALE GENOMIC DNA]</scope>
    <source>
        <strain evidence="9">2184</strain>
    </source>
</reference>
<evidence type="ECO:0000256" key="7">
    <source>
        <dbReference type="RuleBase" id="RU003755"/>
    </source>
</evidence>
<dbReference type="AlphaFoldDB" id="A0A2S0WDS2"/>
<accession>A0A2S0WDS2</accession>
<proteinExistence type="inferred from homology"/>
<keyword evidence="4 7" id="KW-0812">Transmembrane</keyword>
<keyword evidence="6" id="KW-0472">Membrane</keyword>
<keyword evidence="3" id="KW-1003">Cell membrane</keyword>
<keyword evidence="9" id="KW-1185">Reference proteome</keyword>
<dbReference type="SUPFAM" id="SSF103473">
    <property type="entry name" value="MFS general substrate transporter"/>
    <property type="match status" value="1"/>
</dbReference>
<dbReference type="NCBIfam" id="TIGR00924">
    <property type="entry name" value="yjdL_sub1_fam"/>
    <property type="match status" value="1"/>
</dbReference>
<dbReference type="InterPro" id="IPR000109">
    <property type="entry name" value="POT_fam"/>
</dbReference>
<evidence type="ECO:0000256" key="2">
    <source>
        <dbReference type="ARBA" id="ARBA00022448"/>
    </source>
</evidence>
<keyword evidence="2 7" id="KW-0813">Transport</keyword>
<evidence type="ECO:0000256" key="4">
    <source>
        <dbReference type="ARBA" id="ARBA00022692"/>
    </source>
</evidence>
<dbReference type="CDD" id="cd17346">
    <property type="entry name" value="MFS_DtpA_like"/>
    <property type="match status" value="1"/>
</dbReference>
<dbReference type="OrthoDB" id="9772725at2"/>
<evidence type="ECO:0000313" key="8">
    <source>
        <dbReference type="EMBL" id="AWB83927.1"/>
    </source>
</evidence>
<dbReference type="InterPro" id="IPR005279">
    <property type="entry name" value="Dipep/tripep_permease"/>
</dbReference>
<dbReference type="KEGG" id="clia:C3E79_05075"/>
<dbReference type="Gene3D" id="1.20.1250.20">
    <property type="entry name" value="MFS general substrate transporter like domains"/>
    <property type="match status" value="1"/>
</dbReference>
<dbReference type="RefSeq" id="WP_108403936.1">
    <property type="nucleotide sequence ID" value="NZ_CP026948.1"/>
</dbReference>
<dbReference type="GO" id="GO:0006857">
    <property type="term" value="P:oligopeptide transport"/>
    <property type="evidence" value="ECO:0007669"/>
    <property type="project" value="InterPro"/>
</dbReference>
<evidence type="ECO:0000256" key="6">
    <source>
        <dbReference type="ARBA" id="ARBA00023136"/>
    </source>
</evidence>
<evidence type="ECO:0000256" key="3">
    <source>
        <dbReference type="ARBA" id="ARBA00022475"/>
    </source>
</evidence>
<comment type="subcellular location">
    <subcellularLocation>
        <location evidence="1">Cell membrane</location>
        <topology evidence="1">Multi-pass membrane protein</topology>
    </subcellularLocation>
    <subcellularLocation>
        <location evidence="7">Membrane</location>
        <topology evidence="7">Multi-pass membrane protein</topology>
    </subcellularLocation>
</comment>
<sequence>MATDSHFVAGAADAPKERTFFGHPWALANLSGVEMWERFSFYGLQALLAYYLYYTVDQGGLGLNKEAALSIVGAYGGLVYLTSVAGAWVADRILSAERTLFYSAILIMIGHISLALLPGLAGVGVGLVCVAVGSGALKTTSQVLLGSLYDREDQRRDGGFSIYYMGVNIGGFLGPILTNAFWGWKGFHWGFGTAAVLMAIGLIQYTVMRSHTVEVAGHEVANPLPRSRYLPVALGCLAVIVAVVVLFATGVLQLGHLSTVVAALTVLAAVALWVQMYRSRLVTDGERARLVGFIPMFAASVVFWSVFQQQFTVIALYSDERLNRTVLGHELPPGVVQSLNPLFVIIFAGVFAAMWTRLGKRQPSYAGKFSLALAIIGVAILLFLPFAGGGVNSTPFFAIVAILFLFTMGELMLSPVGNSMATLVAPQAYPTRTFALWLLSVALGTTLSGTLAGFYDPSSASGERTYFVATAAVCFILAVVVFTSRGWITRKLGETAEKPHKAQAEGHDSRHRGSA</sequence>
<dbReference type="PANTHER" id="PTHR23517">
    <property type="entry name" value="RESISTANCE PROTEIN MDTM, PUTATIVE-RELATED-RELATED"/>
    <property type="match status" value="1"/>
</dbReference>
<dbReference type="GO" id="GO:0005886">
    <property type="term" value="C:plasma membrane"/>
    <property type="evidence" value="ECO:0007669"/>
    <property type="project" value="UniProtKB-SubCell"/>
</dbReference>